<keyword evidence="2" id="KW-1185">Reference proteome</keyword>
<evidence type="ECO:0000313" key="2">
    <source>
        <dbReference type="Proteomes" id="UP000184520"/>
    </source>
</evidence>
<accession>A0A1M5IUC0</accession>
<dbReference type="EMBL" id="FQWD01000003">
    <property type="protein sequence ID" value="SHG31373.1"/>
    <property type="molecule type" value="Genomic_DNA"/>
</dbReference>
<name>A0A1M5IUC0_9ALTE</name>
<sequence length="34" mass="3854">MQPDYMIYDSMICVGMGKRVFNGLVLTTLDLTAR</sequence>
<evidence type="ECO:0000313" key="1">
    <source>
        <dbReference type="EMBL" id="SHG31373.1"/>
    </source>
</evidence>
<proteinExistence type="predicted"/>
<dbReference type="AlphaFoldDB" id="A0A1M5IUC0"/>
<gene>
    <name evidence="1" type="ORF">SAMN05216361_1795</name>
</gene>
<protein>
    <submittedName>
        <fullName evidence="1">Uncharacterized protein</fullName>
    </submittedName>
</protein>
<organism evidence="1 2">
    <name type="scientific">Marisediminitalea aggregata</name>
    <dbReference type="NCBI Taxonomy" id="634436"/>
    <lineage>
        <taxon>Bacteria</taxon>
        <taxon>Pseudomonadati</taxon>
        <taxon>Pseudomonadota</taxon>
        <taxon>Gammaproteobacteria</taxon>
        <taxon>Alteromonadales</taxon>
        <taxon>Alteromonadaceae</taxon>
        <taxon>Marisediminitalea</taxon>
    </lineage>
</organism>
<dbReference type="Proteomes" id="UP000184520">
    <property type="component" value="Unassembled WGS sequence"/>
</dbReference>
<reference evidence="2" key="1">
    <citation type="submission" date="2016-11" db="EMBL/GenBank/DDBJ databases">
        <authorList>
            <person name="Varghese N."/>
            <person name="Submissions S."/>
        </authorList>
    </citation>
    <scope>NUCLEOTIDE SEQUENCE [LARGE SCALE GENOMIC DNA]</scope>
    <source>
        <strain evidence="2">CGMCC 1.8995</strain>
    </source>
</reference>